<protein>
    <submittedName>
        <fullName evidence="3">Uncharacterized protein</fullName>
    </submittedName>
</protein>
<proteinExistence type="predicted"/>
<keyword evidence="2" id="KW-0472">Membrane</keyword>
<dbReference type="EMBL" id="CP073721">
    <property type="protein sequence ID" value="UWZ33716.1"/>
    <property type="molecule type" value="Genomic_DNA"/>
</dbReference>
<evidence type="ECO:0000313" key="4">
    <source>
        <dbReference type="Proteomes" id="UP001058271"/>
    </source>
</evidence>
<evidence type="ECO:0000256" key="1">
    <source>
        <dbReference type="SAM" id="MobiDB-lite"/>
    </source>
</evidence>
<feature type="region of interest" description="Disordered" evidence="1">
    <location>
        <begin position="198"/>
        <end position="261"/>
    </location>
</feature>
<feature type="compositionally biased region" description="Low complexity" evidence="1">
    <location>
        <begin position="139"/>
        <end position="158"/>
    </location>
</feature>
<keyword evidence="2" id="KW-1133">Transmembrane helix</keyword>
<accession>A0ABY5YVF1</accession>
<dbReference type="RefSeq" id="WP_260722978.1">
    <property type="nucleotide sequence ID" value="NZ_BAAABS010000057.1"/>
</dbReference>
<keyword evidence="4" id="KW-1185">Reference proteome</keyword>
<feature type="transmembrane region" description="Helical" evidence="2">
    <location>
        <begin position="81"/>
        <end position="102"/>
    </location>
</feature>
<keyword evidence="2" id="KW-0812">Transmembrane</keyword>
<gene>
    <name evidence="3" type="ORF">Drose_20725</name>
</gene>
<reference evidence="3" key="1">
    <citation type="submission" date="2021-04" db="EMBL/GenBank/DDBJ databases">
        <title>Biosynthetic gene clusters of Dactylosporangioum roseum.</title>
        <authorList>
            <person name="Hartkoorn R.C."/>
            <person name="Beaudoing E."/>
            <person name="Hot D."/>
            <person name="Moureu S."/>
        </authorList>
    </citation>
    <scope>NUCLEOTIDE SEQUENCE</scope>
    <source>
        <strain evidence="3">NRRL B-16295</strain>
    </source>
</reference>
<evidence type="ECO:0000256" key="2">
    <source>
        <dbReference type="SAM" id="Phobius"/>
    </source>
</evidence>
<evidence type="ECO:0000313" key="3">
    <source>
        <dbReference type="EMBL" id="UWZ33716.1"/>
    </source>
</evidence>
<dbReference type="Proteomes" id="UP001058271">
    <property type="component" value="Chromosome"/>
</dbReference>
<name>A0ABY5YVF1_9ACTN</name>
<sequence length="261" mass="26905">MIRLFRGRRRPPRITADEAERLLDTTSTDPGLEHLAGLLRSAAGPARPRELAGEGAALAAFRQRHLPAGAVSAGPRRRLRLGALAGSVTAALLIAGTGTAAGSGRLPEPLQRAAHDWLSGVGVPDANPPASPPGQASSRTGVAPAAPTPAGRPASSTTVSPARLDELCRAWQPGRGKQLTDAQRRELAALAQGEERIEAFCKGKSQGPPGQSDGQPNGQSDDQPDDQPDGKSNGRPGGPAASAPAVEKDDKKPDKSPRSNK</sequence>
<feature type="region of interest" description="Disordered" evidence="1">
    <location>
        <begin position="119"/>
        <end position="159"/>
    </location>
</feature>
<organism evidence="3 4">
    <name type="scientific">Dactylosporangium roseum</name>
    <dbReference type="NCBI Taxonomy" id="47989"/>
    <lineage>
        <taxon>Bacteria</taxon>
        <taxon>Bacillati</taxon>
        <taxon>Actinomycetota</taxon>
        <taxon>Actinomycetes</taxon>
        <taxon>Micromonosporales</taxon>
        <taxon>Micromonosporaceae</taxon>
        <taxon>Dactylosporangium</taxon>
    </lineage>
</organism>
<feature type="compositionally biased region" description="Low complexity" evidence="1">
    <location>
        <begin position="203"/>
        <end position="221"/>
    </location>
</feature>
<feature type="compositionally biased region" description="Basic and acidic residues" evidence="1">
    <location>
        <begin position="246"/>
        <end position="261"/>
    </location>
</feature>